<evidence type="ECO:0000313" key="8">
    <source>
        <dbReference type="Proteomes" id="UP000507470"/>
    </source>
</evidence>
<dbReference type="InterPro" id="IPR013083">
    <property type="entry name" value="Znf_RING/FYVE/PHD"/>
</dbReference>
<dbReference type="SUPFAM" id="SSF57845">
    <property type="entry name" value="B-box zinc-binding domain"/>
    <property type="match status" value="1"/>
</dbReference>
<evidence type="ECO:0000256" key="3">
    <source>
        <dbReference type="ARBA" id="ARBA00022833"/>
    </source>
</evidence>
<dbReference type="InterPro" id="IPR027370">
    <property type="entry name" value="Znf-RING_euk"/>
</dbReference>
<dbReference type="PROSITE" id="PS00518">
    <property type="entry name" value="ZF_RING_1"/>
    <property type="match status" value="1"/>
</dbReference>
<keyword evidence="3" id="KW-0862">Zinc</keyword>
<sequence length="516" mass="58440">MAESKSQFKCPVCLEVLQSPKILPCLHSFCQQCIHEIILSTVQNKEPKPKQFTCPICHTVVKPRDPTTDIEKWASILQDNNAVGTAEKQECHTCKHHNETSVASFWCKDCYEAFCEKCKTMHGWMKLTSSHNVIPIDDANYNDSGIDLKVISEKCSIHPSNIIEAFCSDHEELCCLLCLTSSHRKCENVKALSEITVTKRVNETLEGVLQKMKQETGILLGDKEKKAEILKCTTETIEEDAVKFVQTIKCRLDDLLGNFIKQLHIIQDEKDSNLQSDVQFLNDFMRTLAHWISATEVVRKFGTETQLFIHSKTMIGQIKENITQLGIRYSPDIDTNLSFNKHNVLTQLATDLKDIGTTNVQTTASENRTKELYKLSREIGINTTVDFDGISVKHIRNIFIQDADIKCGVSIGDNYAIVGATCKNDQILYTLSIKTGHVVNATVITERLPSLKCLCFDKKSKHLFIVPSCFTFRLLMAEVNEYAIEQPLTVSFDDVDTFFADEYSECLGRFFICCIE</sequence>
<dbReference type="InterPro" id="IPR000315">
    <property type="entry name" value="Znf_B-box"/>
</dbReference>
<dbReference type="PROSITE" id="PS50089">
    <property type="entry name" value="ZF_RING_2"/>
    <property type="match status" value="1"/>
</dbReference>
<organism evidence="7 8">
    <name type="scientific">Mytilus coruscus</name>
    <name type="common">Sea mussel</name>
    <dbReference type="NCBI Taxonomy" id="42192"/>
    <lineage>
        <taxon>Eukaryota</taxon>
        <taxon>Metazoa</taxon>
        <taxon>Spiralia</taxon>
        <taxon>Lophotrochozoa</taxon>
        <taxon>Mollusca</taxon>
        <taxon>Bivalvia</taxon>
        <taxon>Autobranchia</taxon>
        <taxon>Pteriomorphia</taxon>
        <taxon>Mytilida</taxon>
        <taxon>Mytiloidea</taxon>
        <taxon>Mytilidae</taxon>
        <taxon>Mytilinae</taxon>
        <taxon>Mytilus</taxon>
    </lineage>
</organism>
<dbReference type="Proteomes" id="UP000507470">
    <property type="component" value="Unassembled WGS sequence"/>
</dbReference>
<name>A0A6J8A8I1_MYTCO</name>
<evidence type="ECO:0000256" key="1">
    <source>
        <dbReference type="ARBA" id="ARBA00022723"/>
    </source>
</evidence>
<feature type="domain" description="RING-type" evidence="5">
    <location>
        <begin position="10"/>
        <end position="58"/>
    </location>
</feature>
<dbReference type="Gene3D" id="3.30.40.10">
    <property type="entry name" value="Zinc/RING finger domain, C3HC4 (zinc finger)"/>
    <property type="match status" value="1"/>
</dbReference>
<feature type="domain" description="B box-type" evidence="6">
    <location>
        <begin position="89"/>
        <end position="136"/>
    </location>
</feature>
<dbReference type="PANTHER" id="PTHR25462">
    <property type="entry name" value="BONUS, ISOFORM C-RELATED"/>
    <property type="match status" value="1"/>
</dbReference>
<dbReference type="GO" id="GO:0008270">
    <property type="term" value="F:zinc ion binding"/>
    <property type="evidence" value="ECO:0007669"/>
    <property type="project" value="UniProtKB-KW"/>
</dbReference>
<protein>
    <submittedName>
        <fullName evidence="7">TRIM56</fullName>
        <ecNumber evidence="7">2.3.2.27</ecNumber>
    </submittedName>
</protein>
<dbReference type="InterPro" id="IPR001841">
    <property type="entry name" value="Znf_RING"/>
</dbReference>
<evidence type="ECO:0000256" key="4">
    <source>
        <dbReference type="PROSITE-ProRule" id="PRU00024"/>
    </source>
</evidence>
<dbReference type="PROSITE" id="PS50119">
    <property type="entry name" value="ZF_BBOX"/>
    <property type="match status" value="1"/>
</dbReference>
<evidence type="ECO:0000259" key="5">
    <source>
        <dbReference type="PROSITE" id="PS50089"/>
    </source>
</evidence>
<dbReference type="PANTHER" id="PTHR25462:SF296">
    <property type="entry name" value="MEIOTIC P26, ISOFORM F"/>
    <property type="match status" value="1"/>
</dbReference>
<dbReference type="SUPFAM" id="SSF57850">
    <property type="entry name" value="RING/U-box"/>
    <property type="match status" value="1"/>
</dbReference>
<keyword evidence="1" id="KW-0479">Metal-binding</keyword>
<evidence type="ECO:0000313" key="7">
    <source>
        <dbReference type="EMBL" id="CAC5363332.1"/>
    </source>
</evidence>
<dbReference type="EMBL" id="CACVKT020000841">
    <property type="protein sequence ID" value="CAC5363332.1"/>
    <property type="molecule type" value="Genomic_DNA"/>
</dbReference>
<keyword evidence="2 4" id="KW-0863">Zinc-finger</keyword>
<dbReference type="GO" id="GO:0061630">
    <property type="term" value="F:ubiquitin protein ligase activity"/>
    <property type="evidence" value="ECO:0007669"/>
    <property type="project" value="UniProtKB-EC"/>
</dbReference>
<evidence type="ECO:0000256" key="2">
    <source>
        <dbReference type="ARBA" id="ARBA00022771"/>
    </source>
</evidence>
<keyword evidence="7" id="KW-0012">Acyltransferase</keyword>
<keyword evidence="8" id="KW-1185">Reference proteome</keyword>
<dbReference type="EC" id="2.3.2.27" evidence="7"/>
<dbReference type="SMART" id="SM00184">
    <property type="entry name" value="RING"/>
    <property type="match status" value="1"/>
</dbReference>
<dbReference type="InterPro" id="IPR017907">
    <property type="entry name" value="Znf_RING_CS"/>
</dbReference>
<dbReference type="Pfam" id="PF13445">
    <property type="entry name" value="zf-RING_UBOX"/>
    <property type="match status" value="1"/>
</dbReference>
<dbReference type="AlphaFoldDB" id="A0A6J8A8I1"/>
<evidence type="ECO:0000259" key="6">
    <source>
        <dbReference type="PROSITE" id="PS50119"/>
    </source>
</evidence>
<keyword evidence="7" id="KW-0808">Transferase</keyword>
<dbReference type="Gene3D" id="3.30.160.60">
    <property type="entry name" value="Classic Zinc Finger"/>
    <property type="match status" value="1"/>
</dbReference>
<dbReference type="InterPro" id="IPR047153">
    <property type="entry name" value="TRIM45/56/19-like"/>
</dbReference>
<reference evidence="7 8" key="1">
    <citation type="submission" date="2020-06" db="EMBL/GenBank/DDBJ databases">
        <authorList>
            <person name="Li R."/>
            <person name="Bekaert M."/>
        </authorList>
    </citation>
    <scope>NUCLEOTIDE SEQUENCE [LARGE SCALE GENOMIC DNA]</scope>
    <source>
        <strain evidence="8">wild</strain>
    </source>
</reference>
<accession>A0A6J8A8I1</accession>
<gene>
    <name evidence="7" type="ORF">MCOR_4792</name>
</gene>
<dbReference type="OrthoDB" id="6150003at2759"/>
<dbReference type="SMART" id="SM00336">
    <property type="entry name" value="BBOX"/>
    <property type="match status" value="2"/>
</dbReference>
<proteinExistence type="predicted"/>